<organism evidence="1 2">
    <name type="scientific">Trichostrongylus colubriformis</name>
    <name type="common">Black scour worm</name>
    <dbReference type="NCBI Taxonomy" id="6319"/>
    <lineage>
        <taxon>Eukaryota</taxon>
        <taxon>Metazoa</taxon>
        <taxon>Ecdysozoa</taxon>
        <taxon>Nematoda</taxon>
        <taxon>Chromadorea</taxon>
        <taxon>Rhabditida</taxon>
        <taxon>Rhabditina</taxon>
        <taxon>Rhabditomorpha</taxon>
        <taxon>Strongyloidea</taxon>
        <taxon>Trichostrongylidae</taxon>
        <taxon>Trichostrongylus</taxon>
    </lineage>
</organism>
<sequence>MPPSSWNSFAKINSSIPGLVLSPYQIKYEYLRCNSMLDRAQWNSTERSAVISQVVTAASALLRAATDFIQLDTDTKSKLKIEREFVSCFYIRDEMNGYRDANRYFSRYLDQHSNFKFLWI</sequence>
<comment type="caution">
    <text evidence="1">The sequence shown here is derived from an EMBL/GenBank/DDBJ whole genome shotgun (WGS) entry which is preliminary data.</text>
</comment>
<protein>
    <submittedName>
        <fullName evidence="1">Uncharacterized protein</fullName>
    </submittedName>
</protein>
<accession>A0AAN8J1J6</accession>
<evidence type="ECO:0000313" key="2">
    <source>
        <dbReference type="Proteomes" id="UP001331761"/>
    </source>
</evidence>
<dbReference type="AlphaFoldDB" id="A0AAN8J1J6"/>
<keyword evidence="2" id="KW-1185">Reference proteome</keyword>
<proteinExistence type="predicted"/>
<name>A0AAN8J1J6_TRICO</name>
<reference evidence="1 2" key="1">
    <citation type="submission" date="2019-10" db="EMBL/GenBank/DDBJ databases">
        <title>Assembly and Annotation for the nematode Trichostrongylus colubriformis.</title>
        <authorList>
            <person name="Martin J."/>
        </authorList>
    </citation>
    <scope>NUCLEOTIDE SEQUENCE [LARGE SCALE GENOMIC DNA]</scope>
    <source>
        <strain evidence="1">G859</strain>
        <tissue evidence="1">Whole worm</tissue>
    </source>
</reference>
<gene>
    <name evidence="1" type="ORF">GCK32_004472</name>
</gene>
<dbReference type="Pfam" id="PF05450">
    <property type="entry name" value="Nicastrin"/>
    <property type="match status" value="1"/>
</dbReference>
<dbReference type="Proteomes" id="UP001331761">
    <property type="component" value="Unassembled WGS sequence"/>
</dbReference>
<evidence type="ECO:0000313" key="1">
    <source>
        <dbReference type="EMBL" id="KAK5975289.1"/>
    </source>
</evidence>
<dbReference type="EMBL" id="WIXE01013213">
    <property type="protein sequence ID" value="KAK5975289.1"/>
    <property type="molecule type" value="Genomic_DNA"/>
</dbReference>